<dbReference type="Proteomes" id="UP000631114">
    <property type="component" value="Unassembled WGS sequence"/>
</dbReference>
<evidence type="ECO:0000313" key="2">
    <source>
        <dbReference type="Proteomes" id="UP000631114"/>
    </source>
</evidence>
<dbReference type="AlphaFoldDB" id="A0A835HC70"/>
<evidence type="ECO:0000313" key="1">
    <source>
        <dbReference type="EMBL" id="KAF9596385.1"/>
    </source>
</evidence>
<comment type="caution">
    <text evidence="1">The sequence shown here is derived from an EMBL/GenBank/DDBJ whole genome shotgun (WGS) entry which is preliminary data.</text>
</comment>
<gene>
    <name evidence="1" type="ORF">IFM89_009733</name>
</gene>
<name>A0A835HC70_9MAGN</name>
<proteinExistence type="predicted"/>
<reference evidence="1 2" key="1">
    <citation type="submission" date="2020-10" db="EMBL/GenBank/DDBJ databases">
        <title>The Coptis chinensis genome and diversification of protoberbering-type alkaloids.</title>
        <authorList>
            <person name="Wang B."/>
            <person name="Shu S."/>
            <person name="Song C."/>
            <person name="Liu Y."/>
        </authorList>
    </citation>
    <scope>NUCLEOTIDE SEQUENCE [LARGE SCALE GENOMIC DNA]</scope>
    <source>
        <strain evidence="1">HL-2020</strain>
        <tissue evidence="1">Leaf</tissue>
    </source>
</reference>
<organism evidence="1 2">
    <name type="scientific">Coptis chinensis</name>
    <dbReference type="NCBI Taxonomy" id="261450"/>
    <lineage>
        <taxon>Eukaryota</taxon>
        <taxon>Viridiplantae</taxon>
        <taxon>Streptophyta</taxon>
        <taxon>Embryophyta</taxon>
        <taxon>Tracheophyta</taxon>
        <taxon>Spermatophyta</taxon>
        <taxon>Magnoliopsida</taxon>
        <taxon>Ranunculales</taxon>
        <taxon>Ranunculaceae</taxon>
        <taxon>Coptidoideae</taxon>
        <taxon>Coptis</taxon>
    </lineage>
</organism>
<accession>A0A835HC70</accession>
<protein>
    <submittedName>
        <fullName evidence="1">Uncharacterized protein</fullName>
    </submittedName>
</protein>
<keyword evidence="2" id="KW-1185">Reference proteome</keyword>
<dbReference type="EMBL" id="JADFTS010000007">
    <property type="protein sequence ID" value="KAF9596385.1"/>
    <property type="molecule type" value="Genomic_DNA"/>
</dbReference>
<sequence>MCHDNENRLKFLTFVDCFHCRDLFNLLGCMLEPATYGGDEFSSARLKMETMFRLLAERRFIKAQASGLFISLSCFPSQCLQWENLLELYCQMLGWCCLLVSCINAYGALEYLAKGNTMLHGSIGGFGTRMAKRRVSREVEVLCQG</sequence>